<dbReference type="InterPro" id="IPR015797">
    <property type="entry name" value="NUDIX_hydrolase-like_dom_sf"/>
</dbReference>
<gene>
    <name evidence="2" type="ORF">X474_27910</name>
</gene>
<dbReference type="PANTHER" id="PTHR10885:SF20">
    <property type="entry name" value="NUDIX HYDROLASE DOMAIN-CONTAINING PROTEIN"/>
    <property type="match status" value="1"/>
</dbReference>
<reference evidence="2 3" key="1">
    <citation type="submission" date="2013-11" db="EMBL/GenBank/DDBJ databases">
        <title>Metagenomic analysis of a methanogenic consortium involved in long chain n-alkane degradation.</title>
        <authorList>
            <person name="Davidova I.A."/>
            <person name="Callaghan A.V."/>
            <person name="Wawrik B."/>
            <person name="Pruitt S."/>
            <person name="Marks C."/>
            <person name="Duncan K.E."/>
            <person name="Suflita J.M."/>
        </authorList>
    </citation>
    <scope>NUCLEOTIDE SEQUENCE [LARGE SCALE GENOMIC DNA]</scope>
    <source>
        <strain evidence="2 3">SPR</strain>
    </source>
</reference>
<keyword evidence="3" id="KW-1185">Reference proteome</keyword>
<organism evidence="2 3">
    <name type="scientific">Dethiosulfatarculus sandiegensis</name>
    <dbReference type="NCBI Taxonomy" id="1429043"/>
    <lineage>
        <taxon>Bacteria</taxon>
        <taxon>Pseudomonadati</taxon>
        <taxon>Thermodesulfobacteriota</taxon>
        <taxon>Desulfarculia</taxon>
        <taxon>Desulfarculales</taxon>
        <taxon>Desulfarculaceae</taxon>
        <taxon>Dethiosulfatarculus</taxon>
    </lineage>
</organism>
<protein>
    <submittedName>
        <fullName evidence="2">NUDIX hydrolase</fullName>
    </submittedName>
</protein>
<name>A0A0D2IXH7_9BACT</name>
<dbReference type="EMBL" id="AZAC01000083">
    <property type="protein sequence ID" value="KIX10754.1"/>
    <property type="molecule type" value="Genomic_DNA"/>
</dbReference>
<evidence type="ECO:0000313" key="2">
    <source>
        <dbReference type="EMBL" id="KIX10754.1"/>
    </source>
</evidence>
<dbReference type="AlphaFoldDB" id="A0A0D2IXH7"/>
<proteinExistence type="predicted"/>
<dbReference type="GO" id="GO:0004452">
    <property type="term" value="F:isopentenyl-diphosphate delta-isomerase activity"/>
    <property type="evidence" value="ECO:0007669"/>
    <property type="project" value="TreeGrafter"/>
</dbReference>
<dbReference type="STRING" id="1429043.X474_27910"/>
<dbReference type="GO" id="GO:0016787">
    <property type="term" value="F:hydrolase activity"/>
    <property type="evidence" value="ECO:0007669"/>
    <property type="project" value="UniProtKB-KW"/>
</dbReference>
<dbReference type="PROSITE" id="PS51462">
    <property type="entry name" value="NUDIX"/>
    <property type="match status" value="1"/>
</dbReference>
<dbReference type="GO" id="GO:0005737">
    <property type="term" value="C:cytoplasm"/>
    <property type="evidence" value="ECO:0007669"/>
    <property type="project" value="TreeGrafter"/>
</dbReference>
<dbReference type="GO" id="GO:0009240">
    <property type="term" value="P:isopentenyl diphosphate biosynthetic process"/>
    <property type="evidence" value="ECO:0007669"/>
    <property type="project" value="TreeGrafter"/>
</dbReference>
<dbReference type="PANTHER" id="PTHR10885">
    <property type="entry name" value="ISOPENTENYL-DIPHOSPHATE DELTA-ISOMERASE"/>
    <property type="match status" value="1"/>
</dbReference>
<accession>A0A0D2IXH7</accession>
<comment type="caution">
    <text evidence="2">The sequence shown here is derived from an EMBL/GenBank/DDBJ whole genome shotgun (WGS) entry which is preliminary data.</text>
</comment>
<dbReference type="Pfam" id="PF00293">
    <property type="entry name" value="NUDIX"/>
    <property type="match status" value="1"/>
</dbReference>
<dbReference type="CDD" id="cd04692">
    <property type="entry name" value="NUDIX_Hydrolase"/>
    <property type="match status" value="1"/>
</dbReference>
<dbReference type="FunCoup" id="A0A0D2IXH7">
    <property type="interactions" value="15"/>
</dbReference>
<dbReference type="InParanoid" id="A0A0D2IXH7"/>
<sequence>MCMAQDPNELLPIVNADDEVIGLKKRCDIHSQGLLHRAVSILLVNTKGEIYLQQRSRLKDSYPLKWTTSASGHVDPGESYLQAAERELQEELSLQAELDFLGKIPASVHTDYEFMEIYLTVTDQIPTPDPIEIEQGCFFSLEGAWKLALDQTTRSPSLERALTLYEERLQNQSA</sequence>
<dbReference type="Gene3D" id="3.90.79.10">
    <property type="entry name" value="Nucleoside Triphosphate Pyrophosphohydrolase"/>
    <property type="match status" value="1"/>
</dbReference>
<dbReference type="OrthoDB" id="9804563at2"/>
<dbReference type="InterPro" id="IPR000086">
    <property type="entry name" value="NUDIX_hydrolase_dom"/>
</dbReference>
<dbReference type="SUPFAM" id="SSF55811">
    <property type="entry name" value="Nudix"/>
    <property type="match status" value="1"/>
</dbReference>
<keyword evidence="2" id="KW-0378">Hydrolase</keyword>
<evidence type="ECO:0000313" key="3">
    <source>
        <dbReference type="Proteomes" id="UP000032233"/>
    </source>
</evidence>
<dbReference type="RefSeq" id="WP_044352922.1">
    <property type="nucleotide sequence ID" value="NZ_AZAC01000083.1"/>
</dbReference>
<evidence type="ECO:0000259" key="1">
    <source>
        <dbReference type="PROSITE" id="PS51462"/>
    </source>
</evidence>
<feature type="domain" description="Nudix hydrolase" evidence="1">
    <location>
        <begin position="34"/>
        <end position="162"/>
    </location>
</feature>
<dbReference type="Proteomes" id="UP000032233">
    <property type="component" value="Unassembled WGS sequence"/>
</dbReference>